<evidence type="ECO:0000256" key="13">
    <source>
        <dbReference type="RuleBase" id="RU362069"/>
    </source>
</evidence>
<keyword evidence="16" id="KW-1185">Reference proteome</keyword>
<dbReference type="PRINTS" id="PR00951">
    <property type="entry name" value="FLGBIOSNFLIP"/>
</dbReference>
<evidence type="ECO:0000256" key="12">
    <source>
        <dbReference type="ARBA" id="ARBA00023225"/>
    </source>
</evidence>
<feature type="transmembrane region" description="Helical" evidence="13">
    <location>
        <begin position="113"/>
        <end position="132"/>
    </location>
</feature>
<keyword evidence="10 13" id="KW-0472">Membrane</keyword>
<dbReference type="PROSITE" id="PS01061">
    <property type="entry name" value="FLIP_2"/>
    <property type="match status" value="1"/>
</dbReference>
<evidence type="ECO:0000256" key="10">
    <source>
        <dbReference type="ARBA" id="ARBA00023136"/>
    </source>
</evidence>
<evidence type="ECO:0000256" key="14">
    <source>
        <dbReference type="SAM" id="SignalP"/>
    </source>
</evidence>
<dbReference type="NCBIfam" id="NF009438">
    <property type="entry name" value="PRK12797.1"/>
    <property type="match status" value="1"/>
</dbReference>
<dbReference type="InterPro" id="IPR005837">
    <property type="entry name" value="FliP"/>
</dbReference>
<comment type="subcellular location">
    <subcellularLocation>
        <location evidence="13">Cell membrane</location>
        <topology evidence="13">Multi-pass membrane protein</topology>
    </subcellularLocation>
    <subcellularLocation>
        <location evidence="13">Bacterial flagellum basal body</location>
    </subcellularLocation>
</comment>
<evidence type="ECO:0000256" key="11">
    <source>
        <dbReference type="ARBA" id="ARBA00023143"/>
    </source>
</evidence>
<organism evidence="15 16">
    <name type="scientific">Dyella jejuensis</name>
    <dbReference type="NCBI Taxonomy" id="1432009"/>
    <lineage>
        <taxon>Bacteria</taxon>
        <taxon>Pseudomonadati</taxon>
        <taxon>Pseudomonadota</taxon>
        <taxon>Gammaproteobacteria</taxon>
        <taxon>Lysobacterales</taxon>
        <taxon>Rhodanobacteraceae</taxon>
        <taxon>Dyella</taxon>
    </lineage>
</organism>
<name>A0ABW8JHE5_9GAMM</name>
<keyword evidence="6 13" id="KW-0812">Transmembrane</keyword>
<keyword evidence="15" id="KW-0282">Flagellum</keyword>
<feature type="transmembrane region" description="Helical" evidence="13">
    <location>
        <begin position="72"/>
        <end position="101"/>
    </location>
</feature>
<dbReference type="PRINTS" id="PR01302">
    <property type="entry name" value="TYPE3IMPPROT"/>
</dbReference>
<feature type="transmembrane region" description="Helical" evidence="13">
    <location>
        <begin position="250"/>
        <end position="271"/>
    </location>
</feature>
<keyword evidence="14" id="KW-0732">Signal</keyword>
<sequence>MKKWYCRFIVLCLLGLLPLGVRAATAASTATVSAAVTPIAPIAPISSSAGIPVLTVQNAGAGQNWSLSLQVVALMTVLTVLPAVLLMMTSFTRIIIVLSFLRQALATQSTPPNQVLLGLALFLTFFVMSPVLDRAYENGVKPYMDHQVSADVAIPAAAAPFKRFMLNQTRDTDLQLFTRLARQQPYASKDDVPFRVAMPAFVTSELKTAFQMGFLLFIPFLVIDVVVASVLMSMGMAMVSPSIISLPFKIMLFVMVDGWSLLMGTLAGSFYT</sequence>
<evidence type="ECO:0000256" key="4">
    <source>
        <dbReference type="ARBA" id="ARBA00022448"/>
    </source>
</evidence>
<gene>
    <name evidence="13 15" type="primary">fliP</name>
    <name evidence="15" type="ORF">ISP15_05195</name>
</gene>
<feature type="signal peptide" evidence="14">
    <location>
        <begin position="1"/>
        <end position="23"/>
    </location>
</feature>
<dbReference type="NCBIfam" id="TIGR01103">
    <property type="entry name" value="fliP"/>
    <property type="match status" value="1"/>
</dbReference>
<evidence type="ECO:0000256" key="8">
    <source>
        <dbReference type="ARBA" id="ARBA00022927"/>
    </source>
</evidence>
<dbReference type="EMBL" id="JADIKJ010000004">
    <property type="protein sequence ID" value="MFK2899725.1"/>
    <property type="molecule type" value="Genomic_DNA"/>
</dbReference>
<comment type="function">
    <text evidence="1 13">Plays a role in the flagellum-specific transport system.</text>
</comment>
<evidence type="ECO:0000256" key="5">
    <source>
        <dbReference type="ARBA" id="ARBA00022475"/>
    </source>
</evidence>
<evidence type="ECO:0000256" key="7">
    <source>
        <dbReference type="ARBA" id="ARBA00022795"/>
    </source>
</evidence>
<keyword evidence="15" id="KW-0969">Cilium</keyword>
<dbReference type="PANTHER" id="PTHR30587:SF0">
    <property type="entry name" value="FLAGELLAR BIOSYNTHETIC PROTEIN FLIP"/>
    <property type="match status" value="1"/>
</dbReference>
<keyword evidence="15" id="KW-0966">Cell projection</keyword>
<dbReference type="RefSeq" id="WP_404545820.1">
    <property type="nucleotide sequence ID" value="NZ_JADIKJ010000004.1"/>
</dbReference>
<evidence type="ECO:0000256" key="1">
    <source>
        <dbReference type="ARBA" id="ARBA00003663"/>
    </source>
</evidence>
<feature type="chain" id="PRO_5046677592" description="Flagellar biosynthetic protein FliP" evidence="14">
    <location>
        <begin position="24"/>
        <end position="272"/>
    </location>
</feature>
<dbReference type="PROSITE" id="PS01060">
    <property type="entry name" value="FLIP_1"/>
    <property type="match status" value="1"/>
</dbReference>
<comment type="caution">
    <text evidence="15">The sequence shown here is derived from an EMBL/GenBank/DDBJ whole genome shotgun (WGS) entry which is preliminary data.</text>
</comment>
<feature type="transmembrane region" description="Helical" evidence="13">
    <location>
        <begin position="214"/>
        <end position="238"/>
    </location>
</feature>
<keyword evidence="4 13" id="KW-0813">Transport</keyword>
<evidence type="ECO:0000313" key="15">
    <source>
        <dbReference type="EMBL" id="MFK2899725.1"/>
    </source>
</evidence>
<keyword evidence="11" id="KW-0975">Bacterial flagellum</keyword>
<evidence type="ECO:0000256" key="3">
    <source>
        <dbReference type="ARBA" id="ARBA00021714"/>
    </source>
</evidence>
<evidence type="ECO:0000256" key="9">
    <source>
        <dbReference type="ARBA" id="ARBA00022989"/>
    </source>
</evidence>
<dbReference type="Proteomes" id="UP001620461">
    <property type="component" value="Unassembled WGS sequence"/>
</dbReference>
<keyword evidence="7 13" id="KW-1005">Bacterial flagellum biogenesis</keyword>
<evidence type="ECO:0000256" key="6">
    <source>
        <dbReference type="ARBA" id="ARBA00022692"/>
    </source>
</evidence>
<evidence type="ECO:0000313" key="16">
    <source>
        <dbReference type="Proteomes" id="UP001620461"/>
    </source>
</evidence>
<dbReference type="InterPro" id="IPR005838">
    <property type="entry name" value="T3SS_IM_P"/>
</dbReference>
<evidence type="ECO:0000256" key="2">
    <source>
        <dbReference type="ARBA" id="ARBA00006257"/>
    </source>
</evidence>
<dbReference type="Pfam" id="PF00813">
    <property type="entry name" value="FliP"/>
    <property type="match status" value="1"/>
</dbReference>
<dbReference type="PANTHER" id="PTHR30587">
    <property type="entry name" value="FLAGELLAR BIOSYNTHETIC PROTEIN FLIP"/>
    <property type="match status" value="1"/>
</dbReference>
<accession>A0ABW8JHE5</accession>
<comment type="similarity">
    <text evidence="2 13">Belongs to the FliP/MopC/SpaP family.</text>
</comment>
<keyword evidence="8 13" id="KW-0653">Protein transport</keyword>
<protein>
    <recommendedName>
        <fullName evidence="3 13">Flagellar biosynthetic protein FliP</fullName>
    </recommendedName>
</protein>
<keyword evidence="9 13" id="KW-1133">Transmembrane helix</keyword>
<reference evidence="15 16" key="1">
    <citation type="submission" date="2020-10" db="EMBL/GenBank/DDBJ databases">
        <title>Phylogeny of dyella-like bacteria.</title>
        <authorList>
            <person name="Fu J."/>
        </authorList>
    </citation>
    <scope>NUCLEOTIDE SEQUENCE [LARGE SCALE GENOMIC DNA]</scope>
    <source>
        <strain evidence="15 16">JP1</strain>
    </source>
</reference>
<proteinExistence type="inferred from homology"/>
<keyword evidence="12 13" id="KW-1006">Bacterial flagellum protein export</keyword>
<keyword evidence="5 13" id="KW-1003">Cell membrane</keyword>